<evidence type="ECO:0000256" key="3">
    <source>
        <dbReference type="ARBA" id="ARBA00015716"/>
    </source>
</evidence>
<name>A0AB74UBW4_9GAMM</name>
<proteinExistence type="inferred from homology"/>
<comment type="similarity">
    <text evidence="2">Belongs to the DUF177 domain family.</text>
</comment>
<dbReference type="RefSeq" id="WP_353982023.1">
    <property type="nucleotide sequence ID" value="NZ_CP159578.1"/>
</dbReference>
<feature type="region of interest" description="Disordered" evidence="6">
    <location>
        <begin position="144"/>
        <end position="164"/>
    </location>
</feature>
<dbReference type="GO" id="GO:0005829">
    <property type="term" value="C:cytosol"/>
    <property type="evidence" value="ECO:0007669"/>
    <property type="project" value="TreeGrafter"/>
</dbReference>
<dbReference type="EMBL" id="CP159578">
    <property type="protein sequence ID" value="XCJ81266.1"/>
    <property type="molecule type" value="Genomic_DNA"/>
</dbReference>
<evidence type="ECO:0000256" key="1">
    <source>
        <dbReference type="ARBA" id="ARBA00002868"/>
    </source>
</evidence>
<dbReference type="PANTHER" id="PTHR38099:SF1">
    <property type="entry name" value="LARGE RIBOSOMAL RNA SUBUNIT ACCUMULATION PROTEIN YCED"/>
    <property type="match status" value="1"/>
</dbReference>
<keyword evidence="4" id="KW-0690">Ribosome biogenesis</keyword>
<dbReference type="InterPro" id="IPR003772">
    <property type="entry name" value="YceD"/>
</dbReference>
<dbReference type="PANTHER" id="PTHR38099">
    <property type="entry name" value="LARGE RIBOSOMAL RNA SUBUNIT ACCUMULATION PROTEIN YCED"/>
    <property type="match status" value="1"/>
</dbReference>
<evidence type="ECO:0000256" key="5">
    <source>
        <dbReference type="ARBA" id="ARBA00031841"/>
    </source>
</evidence>
<accession>A0AB74UBW4</accession>
<evidence type="ECO:0000256" key="6">
    <source>
        <dbReference type="SAM" id="MobiDB-lite"/>
    </source>
</evidence>
<evidence type="ECO:0000256" key="2">
    <source>
        <dbReference type="ARBA" id="ARBA00010740"/>
    </source>
</evidence>
<dbReference type="InterPro" id="IPR039255">
    <property type="entry name" value="YceD_bac"/>
</dbReference>
<evidence type="ECO:0000256" key="4">
    <source>
        <dbReference type="ARBA" id="ARBA00022517"/>
    </source>
</evidence>
<gene>
    <name evidence="7" type="ORF">ABV408_08820</name>
</gene>
<dbReference type="GO" id="GO:0042254">
    <property type="term" value="P:ribosome biogenesis"/>
    <property type="evidence" value="ECO:0007669"/>
    <property type="project" value="UniProtKB-KW"/>
</dbReference>
<dbReference type="Pfam" id="PF02620">
    <property type="entry name" value="YceD"/>
    <property type="match status" value="1"/>
</dbReference>
<comment type="function">
    <text evidence="1">Plays a role in synthesis, processing and/or stability of 23S rRNA.</text>
</comment>
<dbReference type="AlphaFoldDB" id="A0AB74UBW4"/>
<evidence type="ECO:0000313" key="7">
    <source>
        <dbReference type="EMBL" id="XCJ81266.1"/>
    </source>
</evidence>
<protein>
    <recommendedName>
        <fullName evidence="3">Large ribosomal RNA subunit accumulation protein YceD</fullName>
    </recommendedName>
    <alternativeName>
        <fullName evidence="5">23S rRNA accumulation protein YceD</fullName>
    </alternativeName>
</protein>
<reference evidence="7" key="1">
    <citation type="submission" date="2024-06" db="EMBL/GenBank/DDBJ databases">
        <title>Complete genome of Salinicola endophyticus HNIBRBA4755.</title>
        <authorList>
            <person name="Shin S.Y."/>
            <person name="Kang H."/>
            <person name="Song J."/>
        </authorList>
    </citation>
    <scope>NUCLEOTIDE SEQUENCE</scope>
    <source>
        <strain evidence="7">HNIBRBA4755</strain>
    </source>
</reference>
<organism evidence="7">
    <name type="scientific">Salinicola endophyticus</name>
    <dbReference type="NCBI Taxonomy" id="1949083"/>
    <lineage>
        <taxon>Bacteria</taxon>
        <taxon>Pseudomonadati</taxon>
        <taxon>Pseudomonadota</taxon>
        <taxon>Gammaproteobacteria</taxon>
        <taxon>Oceanospirillales</taxon>
        <taxon>Halomonadaceae</taxon>
        <taxon>Salinicola</taxon>
    </lineage>
</organism>
<sequence length="176" mass="19304">MLTRRLPATVEPYRLAANHELLEGTVDLESLSRLAAEIGAQSGQAQVSLQFGRDAQRRHLIEGELSAQLQIPCRRCLQPMSVPVSSRFQLAVVSSDALASEVPSEYEPVLVDNEHLDLLGAIEDELLLSLPQVVYHEESDCAVSRDQMQSGESADERAPARADSPFDVLKTLKGKL</sequence>